<reference evidence="4 5" key="1">
    <citation type="journal article" date="2021" name="BMC Biol.">
        <title>Horizontally acquired antibacterial genes associated with adaptive radiation of ladybird beetles.</title>
        <authorList>
            <person name="Li H.S."/>
            <person name="Tang X.F."/>
            <person name="Huang Y.H."/>
            <person name="Xu Z.Y."/>
            <person name="Chen M.L."/>
            <person name="Du X.Y."/>
            <person name="Qiu B.Y."/>
            <person name="Chen P.T."/>
            <person name="Zhang W."/>
            <person name="Slipinski A."/>
            <person name="Escalona H.E."/>
            <person name="Waterhouse R.M."/>
            <person name="Zwick A."/>
            <person name="Pang H."/>
        </authorList>
    </citation>
    <scope>NUCLEOTIDE SEQUENCE [LARGE SCALE GENOMIC DNA]</scope>
    <source>
        <strain evidence="4">SYSU2018</strain>
    </source>
</reference>
<comment type="caution">
    <text evidence="4">The sequence shown here is derived from an EMBL/GenBank/DDBJ whole genome shotgun (WGS) entry which is preliminary data.</text>
</comment>
<gene>
    <name evidence="4" type="ORF">HHI36_010576</name>
</gene>
<proteinExistence type="predicted"/>
<evidence type="ECO:0000313" key="5">
    <source>
        <dbReference type="Proteomes" id="UP001516400"/>
    </source>
</evidence>
<evidence type="ECO:0000256" key="1">
    <source>
        <dbReference type="ARBA" id="ARBA00022884"/>
    </source>
</evidence>
<dbReference type="InterPro" id="IPR051247">
    <property type="entry name" value="RLC_Component"/>
</dbReference>
<dbReference type="Proteomes" id="UP001516400">
    <property type="component" value="Unassembled WGS sequence"/>
</dbReference>
<dbReference type="Gene3D" id="3.30.160.20">
    <property type="match status" value="2"/>
</dbReference>
<protein>
    <recommendedName>
        <fullName evidence="3">DRBM domain-containing protein</fullName>
    </recommendedName>
</protein>
<organism evidence="4 5">
    <name type="scientific">Cryptolaemus montrouzieri</name>
    <dbReference type="NCBI Taxonomy" id="559131"/>
    <lineage>
        <taxon>Eukaryota</taxon>
        <taxon>Metazoa</taxon>
        <taxon>Ecdysozoa</taxon>
        <taxon>Arthropoda</taxon>
        <taxon>Hexapoda</taxon>
        <taxon>Insecta</taxon>
        <taxon>Pterygota</taxon>
        <taxon>Neoptera</taxon>
        <taxon>Endopterygota</taxon>
        <taxon>Coleoptera</taxon>
        <taxon>Polyphaga</taxon>
        <taxon>Cucujiformia</taxon>
        <taxon>Coccinelloidea</taxon>
        <taxon>Coccinellidae</taxon>
        <taxon>Scymninae</taxon>
        <taxon>Scymnini</taxon>
        <taxon>Cryptolaemus</taxon>
    </lineage>
</organism>
<dbReference type="CDD" id="cd00048">
    <property type="entry name" value="DSRM_SF"/>
    <property type="match status" value="1"/>
</dbReference>
<sequence length="298" mass="33505">MAVKTPISILQELMMKTNQGLPIYSFGDSRDGQFSCIVKTASVTGTGLATNKKDAKQLAAENALIQLGFDDLIHKMKSNTCTNSVSHGETLEQSPNCYIPGNNYIGKLNEYASGRGLRYPIYEEPFFPEEGQYKSICKFQGLETEGYALKKKEAKQKASYKMILNLNIIESTTSTAPAIPFKKTTIEFDEIDHQVIRKFETITLSTHCEQKEPSRVDPVTHIKKKKYTLEECEDELLRLNVKYEIQDIQSHPYIVVVTCNNKDNMTVFGSGSTRKEALHKALNSSLEILRGGRSLVLF</sequence>
<dbReference type="InterPro" id="IPR014720">
    <property type="entry name" value="dsRBD_dom"/>
</dbReference>
<feature type="domain" description="DRBM" evidence="3">
    <location>
        <begin position="5"/>
        <end position="69"/>
    </location>
</feature>
<dbReference type="GO" id="GO:0003723">
    <property type="term" value="F:RNA binding"/>
    <property type="evidence" value="ECO:0007669"/>
    <property type="project" value="UniProtKB-UniRule"/>
</dbReference>
<dbReference type="EMBL" id="JABFTP020000001">
    <property type="protein sequence ID" value="KAL3266399.1"/>
    <property type="molecule type" value="Genomic_DNA"/>
</dbReference>
<name>A0ABD2MJ87_9CUCU</name>
<evidence type="ECO:0000313" key="4">
    <source>
        <dbReference type="EMBL" id="KAL3266399.1"/>
    </source>
</evidence>
<evidence type="ECO:0000256" key="2">
    <source>
        <dbReference type="PROSITE-ProRule" id="PRU00266"/>
    </source>
</evidence>
<dbReference type="PANTHER" id="PTHR46205:SF3">
    <property type="entry name" value="LOQUACIOUS, ISOFORM B"/>
    <property type="match status" value="1"/>
</dbReference>
<dbReference type="AlphaFoldDB" id="A0ABD2MJ87"/>
<dbReference type="GO" id="GO:0010468">
    <property type="term" value="P:regulation of gene expression"/>
    <property type="evidence" value="ECO:0007669"/>
    <property type="project" value="UniProtKB-ARBA"/>
</dbReference>
<evidence type="ECO:0000259" key="3">
    <source>
        <dbReference type="PROSITE" id="PS50137"/>
    </source>
</evidence>
<keyword evidence="1 2" id="KW-0694">RNA-binding</keyword>
<dbReference type="PROSITE" id="PS50137">
    <property type="entry name" value="DS_RBD"/>
    <property type="match status" value="1"/>
</dbReference>
<dbReference type="SUPFAM" id="SSF54768">
    <property type="entry name" value="dsRNA-binding domain-like"/>
    <property type="match status" value="2"/>
</dbReference>
<dbReference type="SMART" id="SM00358">
    <property type="entry name" value="DSRM"/>
    <property type="match status" value="2"/>
</dbReference>
<keyword evidence="5" id="KW-1185">Reference proteome</keyword>
<dbReference type="Pfam" id="PF00035">
    <property type="entry name" value="dsrm"/>
    <property type="match status" value="1"/>
</dbReference>
<accession>A0ABD2MJ87</accession>
<dbReference type="PANTHER" id="PTHR46205">
    <property type="entry name" value="LOQUACIOUS, ISOFORM B"/>
    <property type="match status" value="1"/>
</dbReference>